<keyword evidence="3" id="KW-1185">Reference proteome</keyword>
<sequence>MIEKVFHQIWINDEQPDLSDEAKRLRDTWIEKHPSWVYRLWNLDNLDFEPRCAGLLKQCQHPAQMADLLRMEILHKHGGVYFDTDFECLRPFDDILEGVEDFTCSEDSVYLSIGLLGARRQSPLFESVIRQFPDRLGLKPVNVETGPAFFTGCVLRGGFKNDLTVFPSHLFYPFNYHTPNRESVDTSNSYAVHHYADSWKKRVPDWRRALSVAKRILIR</sequence>
<evidence type="ECO:0000313" key="2">
    <source>
        <dbReference type="EMBL" id="ANO50924.1"/>
    </source>
</evidence>
<accession>A0A193LEW5</accession>
<dbReference type="OrthoDB" id="9802987at2"/>
<dbReference type="InterPro" id="IPR051706">
    <property type="entry name" value="Glycosyltransferase_domain"/>
</dbReference>
<dbReference type="EMBL" id="CP016268">
    <property type="protein sequence ID" value="ANO50924.1"/>
    <property type="molecule type" value="Genomic_DNA"/>
</dbReference>
<evidence type="ECO:0000313" key="3">
    <source>
        <dbReference type="Proteomes" id="UP000092695"/>
    </source>
</evidence>
<dbReference type="Pfam" id="PF04488">
    <property type="entry name" value="Gly_transf_sug"/>
    <property type="match status" value="1"/>
</dbReference>
<organism evidence="2 3">
    <name type="scientific">Woeseia oceani</name>
    <dbReference type="NCBI Taxonomy" id="1548547"/>
    <lineage>
        <taxon>Bacteria</taxon>
        <taxon>Pseudomonadati</taxon>
        <taxon>Pseudomonadota</taxon>
        <taxon>Gammaproteobacteria</taxon>
        <taxon>Woeseiales</taxon>
        <taxon>Woeseiaceae</taxon>
        <taxon>Woeseia</taxon>
    </lineage>
</organism>
<gene>
    <name evidence="2" type="ORF">BA177_06640</name>
</gene>
<dbReference type="RefSeq" id="WP_068614467.1">
    <property type="nucleotide sequence ID" value="NZ_CP016268.1"/>
</dbReference>
<dbReference type="InterPro" id="IPR007577">
    <property type="entry name" value="GlycoTrfase_DXD_sugar-bd_CS"/>
</dbReference>
<dbReference type="GO" id="GO:0000030">
    <property type="term" value="F:mannosyltransferase activity"/>
    <property type="evidence" value="ECO:0007669"/>
    <property type="project" value="TreeGrafter"/>
</dbReference>
<dbReference type="SUPFAM" id="SSF53448">
    <property type="entry name" value="Nucleotide-diphospho-sugar transferases"/>
    <property type="match status" value="1"/>
</dbReference>
<proteinExistence type="predicted"/>
<name>A0A193LEW5_9GAMM</name>
<dbReference type="Proteomes" id="UP000092695">
    <property type="component" value="Chromosome"/>
</dbReference>
<reference evidence="2 3" key="1">
    <citation type="submission" date="2016-06" db="EMBL/GenBank/DDBJ databases">
        <title>Complete genome sequence of a deep-branching marine Gamma Proteobacterium Woeseia oceani type strain XK5.</title>
        <authorList>
            <person name="Mu D."/>
            <person name="Du Z."/>
        </authorList>
    </citation>
    <scope>NUCLEOTIDE SEQUENCE [LARGE SCALE GENOMIC DNA]</scope>
    <source>
        <strain evidence="2 3">XK5</strain>
    </source>
</reference>
<dbReference type="STRING" id="1548547.BA177_06640"/>
<dbReference type="GO" id="GO:0016020">
    <property type="term" value="C:membrane"/>
    <property type="evidence" value="ECO:0007669"/>
    <property type="project" value="GOC"/>
</dbReference>
<dbReference type="AlphaFoldDB" id="A0A193LEW5"/>
<dbReference type="KEGG" id="woc:BA177_06640"/>
<dbReference type="Gene3D" id="3.90.550.20">
    <property type="match status" value="1"/>
</dbReference>
<evidence type="ECO:0008006" key="4">
    <source>
        <dbReference type="Google" id="ProtNLM"/>
    </source>
</evidence>
<keyword evidence="1" id="KW-0808">Transferase</keyword>
<dbReference type="InterPro" id="IPR029044">
    <property type="entry name" value="Nucleotide-diphossugar_trans"/>
</dbReference>
<dbReference type="GO" id="GO:0051999">
    <property type="term" value="P:mannosyl-inositol phosphorylceramide biosynthetic process"/>
    <property type="evidence" value="ECO:0007669"/>
    <property type="project" value="TreeGrafter"/>
</dbReference>
<evidence type="ECO:0000256" key="1">
    <source>
        <dbReference type="ARBA" id="ARBA00022679"/>
    </source>
</evidence>
<dbReference type="PANTHER" id="PTHR32385:SF15">
    <property type="entry name" value="INOSITOL PHOSPHOCERAMIDE MANNOSYLTRANSFERASE 1"/>
    <property type="match status" value="1"/>
</dbReference>
<dbReference type="PANTHER" id="PTHR32385">
    <property type="entry name" value="MANNOSYL PHOSPHORYLINOSITOL CERAMIDE SYNTHASE"/>
    <property type="match status" value="1"/>
</dbReference>
<protein>
    <recommendedName>
        <fullName evidence="4">Mannosyltransferase</fullName>
    </recommendedName>
</protein>